<proteinExistence type="predicted"/>
<dbReference type="PROSITE" id="PS50005">
    <property type="entry name" value="TPR"/>
    <property type="match status" value="3"/>
</dbReference>
<evidence type="ECO:0000256" key="5">
    <source>
        <dbReference type="SAM" id="SignalP"/>
    </source>
</evidence>
<dbReference type="Proteomes" id="UP000672602">
    <property type="component" value="Unassembled WGS sequence"/>
</dbReference>
<feature type="region of interest" description="Disordered" evidence="4">
    <location>
        <begin position="625"/>
        <end position="651"/>
    </location>
</feature>
<feature type="signal peptide" evidence="5">
    <location>
        <begin position="1"/>
        <end position="19"/>
    </location>
</feature>
<dbReference type="AlphaFoldDB" id="A0A8J7S207"/>
<evidence type="ECO:0000256" key="1">
    <source>
        <dbReference type="ARBA" id="ARBA00022737"/>
    </source>
</evidence>
<dbReference type="InterPro" id="IPR051012">
    <property type="entry name" value="CellSynth/LPSAsmb/PSIAsmb"/>
</dbReference>
<sequence>MIRKLGMSVAVLAAMAACAGSGPVERALAFERNVGGAVPAMIKVADATGQSVSELTGAVGDSGYGAYLAGRHAEGMSDFGAAATLLDRVLEENPEDPRLIRRAFLANVNAGRFERAVELARKIDSQSPIGMGLATLIESADALKRGDYAEAARLADAAERTGLSRYAAPIFAAWARAAAGETDAAIEALSEIDADSGFGPLLALHTGLIQKQAGRLDAALRTLTPVMPDSVGPDSVGPDSSPTDEAPTDGAQTNGGDDAAGSDMGGEGEAAARAEAVARMPVRMVRAYARVRLANGAPAAEVLAMMRDYDGANPGVTIIERDIAALEADGTLEDLVVGPAAGVAEGLYHLASSVQRQAEGIALGYGRLAVFLDPGMELSRLLVSEILESRGRHAEAIEELRMVPESSDYAWSAQLAVADNLIELDRDAEAAAHLERMATTRPDDIDALMKLGYLMRLRERFDEGADVYARVLDRIETIRPEHWLVLYYRGITLERTDRWPEAEDAFLKALDLKPGDPYVLNYLGYSWVDKGMNIDRAKEMIRDAVAQRQNDGYIVDSLGWVQYKLGNYEEAVRHLERAVQLRPQDPVINDHLGDAYWRVGRRLEARFQWDRALSLDPDEELVETIDDKLDSGLETDPESGVGAESDGAEAN</sequence>
<protein>
    <submittedName>
        <fullName evidence="6">Tetratricopeptide repeat protein</fullName>
    </submittedName>
</protein>
<feature type="chain" id="PRO_5035221120" evidence="5">
    <location>
        <begin position="20"/>
        <end position="651"/>
    </location>
</feature>
<dbReference type="EMBL" id="JAGMWN010000008">
    <property type="protein sequence ID" value="MBP5858400.1"/>
    <property type="molecule type" value="Genomic_DNA"/>
</dbReference>
<keyword evidence="5" id="KW-0732">Signal</keyword>
<dbReference type="InterPro" id="IPR011990">
    <property type="entry name" value="TPR-like_helical_dom_sf"/>
</dbReference>
<dbReference type="InterPro" id="IPR019734">
    <property type="entry name" value="TPR_rpt"/>
</dbReference>
<organism evidence="6 7">
    <name type="scientific">Marivibrio halodurans</name>
    <dbReference type="NCBI Taxonomy" id="2039722"/>
    <lineage>
        <taxon>Bacteria</taxon>
        <taxon>Pseudomonadati</taxon>
        <taxon>Pseudomonadota</taxon>
        <taxon>Alphaproteobacteria</taxon>
        <taxon>Rhodospirillales</taxon>
        <taxon>Rhodospirillaceae</taxon>
        <taxon>Marivibrio</taxon>
    </lineage>
</organism>
<feature type="repeat" description="TPR" evidence="3">
    <location>
        <begin position="552"/>
        <end position="585"/>
    </location>
</feature>
<dbReference type="Gene3D" id="1.25.40.10">
    <property type="entry name" value="Tetratricopeptide repeat domain"/>
    <property type="match status" value="2"/>
</dbReference>
<comment type="caution">
    <text evidence="6">The sequence shown here is derived from an EMBL/GenBank/DDBJ whole genome shotgun (WGS) entry which is preliminary data.</text>
</comment>
<dbReference type="PROSITE" id="PS51257">
    <property type="entry name" value="PROKAR_LIPOPROTEIN"/>
    <property type="match status" value="1"/>
</dbReference>
<reference evidence="6" key="1">
    <citation type="submission" date="2021-04" db="EMBL/GenBank/DDBJ databases">
        <authorList>
            <person name="Zhang D.-C."/>
        </authorList>
    </citation>
    <scope>NUCLEOTIDE SEQUENCE</scope>
    <source>
        <strain evidence="6">CGMCC 1.15697</strain>
    </source>
</reference>
<gene>
    <name evidence="6" type="ORF">KAJ83_15365</name>
</gene>
<dbReference type="PROSITE" id="PS50293">
    <property type="entry name" value="TPR_REGION"/>
    <property type="match status" value="1"/>
</dbReference>
<evidence type="ECO:0000256" key="2">
    <source>
        <dbReference type="ARBA" id="ARBA00022803"/>
    </source>
</evidence>
<evidence type="ECO:0000313" key="7">
    <source>
        <dbReference type="Proteomes" id="UP000672602"/>
    </source>
</evidence>
<feature type="repeat" description="TPR" evidence="3">
    <location>
        <begin position="586"/>
        <end position="619"/>
    </location>
</feature>
<dbReference type="SMART" id="SM00028">
    <property type="entry name" value="TPR"/>
    <property type="match status" value="5"/>
</dbReference>
<dbReference type="SUPFAM" id="SSF48452">
    <property type="entry name" value="TPR-like"/>
    <property type="match status" value="2"/>
</dbReference>
<accession>A0A8J7S207</accession>
<keyword evidence="1" id="KW-0677">Repeat</keyword>
<keyword evidence="7" id="KW-1185">Reference proteome</keyword>
<dbReference type="PANTHER" id="PTHR45586">
    <property type="entry name" value="TPR REPEAT-CONTAINING PROTEIN PA4667"/>
    <property type="match status" value="1"/>
</dbReference>
<dbReference type="Pfam" id="PF13432">
    <property type="entry name" value="TPR_16"/>
    <property type="match status" value="2"/>
</dbReference>
<name>A0A8J7S207_9PROT</name>
<keyword evidence="2 3" id="KW-0802">TPR repeat</keyword>
<evidence type="ECO:0000256" key="3">
    <source>
        <dbReference type="PROSITE-ProRule" id="PRU00339"/>
    </source>
</evidence>
<dbReference type="PANTHER" id="PTHR45586:SF1">
    <property type="entry name" value="LIPOPOLYSACCHARIDE ASSEMBLY PROTEIN B"/>
    <property type="match status" value="1"/>
</dbReference>
<dbReference type="Pfam" id="PF13414">
    <property type="entry name" value="TPR_11"/>
    <property type="match status" value="1"/>
</dbReference>
<feature type="region of interest" description="Disordered" evidence="4">
    <location>
        <begin position="225"/>
        <end position="272"/>
    </location>
</feature>
<evidence type="ECO:0000256" key="4">
    <source>
        <dbReference type="SAM" id="MobiDB-lite"/>
    </source>
</evidence>
<dbReference type="RefSeq" id="WP_210682993.1">
    <property type="nucleotide sequence ID" value="NZ_JAGMWN010000008.1"/>
</dbReference>
<evidence type="ECO:0000313" key="6">
    <source>
        <dbReference type="EMBL" id="MBP5858400.1"/>
    </source>
</evidence>
<feature type="repeat" description="TPR" evidence="3">
    <location>
        <begin position="483"/>
        <end position="516"/>
    </location>
</feature>